<sequence length="198" mass="22355">MTATLQPSTSELTPLYLSLRLTTRAEQKPTISSCGITYADEPLGWVRDDHVQPMLQFDCYGNEIPRHAWVYSSAIFTPAPYTRSLKITVQCYDDKVSDTRLSIVALDEYKHMAEEALRGDIARHVDAVVQTPAGKHAQITQVLTSTGFDVDLQDPVTGRNGWWSLLEWSASNTRAYPVGRRTPEEQEKEENLRKLGEK</sequence>
<gene>
    <name evidence="2" type="ORF">G6011_06242</name>
</gene>
<accession>A0AAD4I9P5</accession>
<reference evidence="2" key="1">
    <citation type="submission" date="2021-07" db="EMBL/GenBank/DDBJ databases">
        <title>Genome Resource of American Ginseng Black Spot Pathogen Alternaria panax.</title>
        <authorList>
            <person name="Qiu C."/>
            <person name="Wang W."/>
            <person name="Liu Z."/>
        </authorList>
    </citation>
    <scope>NUCLEOTIDE SEQUENCE</scope>
    <source>
        <strain evidence="2">BNCC115425</strain>
    </source>
</reference>
<name>A0AAD4I9P5_9PLEO</name>
<feature type="compositionally biased region" description="Basic and acidic residues" evidence="1">
    <location>
        <begin position="181"/>
        <end position="198"/>
    </location>
</feature>
<dbReference type="Proteomes" id="UP001199106">
    <property type="component" value="Unassembled WGS sequence"/>
</dbReference>
<evidence type="ECO:0000313" key="2">
    <source>
        <dbReference type="EMBL" id="KAG9189374.1"/>
    </source>
</evidence>
<protein>
    <submittedName>
        <fullName evidence="2">Uncharacterized protein</fullName>
    </submittedName>
</protein>
<evidence type="ECO:0000313" key="3">
    <source>
        <dbReference type="Proteomes" id="UP001199106"/>
    </source>
</evidence>
<dbReference type="EMBL" id="JAANER010000005">
    <property type="protein sequence ID" value="KAG9189374.1"/>
    <property type="molecule type" value="Genomic_DNA"/>
</dbReference>
<comment type="caution">
    <text evidence="2">The sequence shown here is derived from an EMBL/GenBank/DDBJ whole genome shotgun (WGS) entry which is preliminary data.</text>
</comment>
<dbReference type="AlphaFoldDB" id="A0AAD4I9P5"/>
<proteinExistence type="predicted"/>
<evidence type="ECO:0000256" key="1">
    <source>
        <dbReference type="SAM" id="MobiDB-lite"/>
    </source>
</evidence>
<feature type="region of interest" description="Disordered" evidence="1">
    <location>
        <begin position="177"/>
        <end position="198"/>
    </location>
</feature>
<keyword evidence="3" id="KW-1185">Reference proteome</keyword>
<organism evidence="2 3">
    <name type="scientific">Alternaria panax</name>
    <dbReference type="NCBI Taxonomy" id="48097"/>
    <lineage>
        <taxon>Eukaryota</taxon>
        <taxon>Fungi</taxon>
        <taxon>Dikarya</taxon>
        <taxon>Ascomycota</taxon>
        <taxon>Pezizomycotina</taxon>
        <taxon>Dothideomycetes</taxon>
        <taxon>Pleosporomycetidae</taxon>
        <taxon>Pleosporales</taxon>
        <taxon>Pleosporineae</taxon>
        <taxon>Pleosporaceae</taxon>
        <taxon>Alternaria</taxon>
        <taxon>Alternaria sect. Panax</taxon>
    </lineage>
</organism>